<gene>
    <name evidence="8" type="ORF">GJ698_25365</name>
</gene>
<organism evidence="8 9">
    <name type="scientific">Duganella aquatilis</name>
    <dbReference type="NCBI Taxonomy" id="2666082"/>
    <lineage>
        <taxon>Bacteria</taxon>
        <taxon>Pseudomonadati</taxon>
        <taxon>Pseudomonadota</taxon>
        <taxon>Betaproteobacteria</taxon>
        <taxon>Burkholderiales</taxon>
        <taxon>Oxalobacteraceae</taxon>
        <taxon>Telluria group</taxon>
        <taxon>Duganella</taxon>
    </lineage>
</organism>
<sequence length="631" mass="67980">MGRCCCGPHRRLSRRLLYRRPCPRPPPAICTSPRRTSAIGAGISRAMCWRQVRRAQARSPLWHGTREQSSLAAPRARQLRFQSNATSTPPSFSRLALAMSPFAWSALSAAQQALLNLDDGAGEQRLAYLRGDRSLEGKQFRVRSSVLGDAVHSTPVYVGAVDHREAVYLGANDGMLHAFDAISGVELFAYVPDALIATLHHLTNPAYVHRAYVDGPASVGEARIGVDKKTVLLSAMGGGARGLFALDVTDPLHFADGLGVLWEFTERDDPFMGNVITMPQVAQVRVSAGVVRSFAVVASGINSDGEGKGALFLLALDKPRGEGWKINGNYYRITTPVAEATLANALSAPVLLNERDGALQYAYAGDLQSNLWRFDFSGNAPWSKAVGSPLFVAKDAKGHRQPITEQPLLAYAKVRGYVVLFGTGRLIEKADRSTSPVTQSYYGVIDSLQTPQEVITGRSQLTPRFLDGSGALLGITGVPMASESKGWYVDFVQGTERSINAGVLSDGAVLFNTVLPGTDVCSATRSRSYALNALTGLPDSDRFTAILPTKDAIVGLMLPDYMPMPLLLPQSATPGPRDPTGRIVQSKDAALLQVGEAGKISTIGSMKAARRAGRLSWREIANWRELHEAAK</sequence>
<proteinExistence type="inferred from homology"/>
<keyword evidence="9" id="KW-1185">Reference proteome</keyword>
<evidence type="ECO:0000313" key="8">
    <source>
        <dbReference type="EMBL" id="MRW87404.1"/>
    </source>
</evidence>
<evidence type="ECO:0000256" key="3">
    <source>
        <dbReference type="ARBA" id="ARBA00022558"/>
    </source>
</evidence>
<dbReference type="Pfam" id="PF05567">
    <property type="entry name" value="T4P_PilY1"/>
    <property type="match status" value="1"/>
</dbReference>
<evidence type="ECO:0000256" key="5">
    <source>
        <dbReference type="ARBA" id="ARBA00022837"/>
    </source>
</evidence>
<dbReference type="InterPro" id="IPR011047">
    <property type="entry name" value="Quinoprotein_ADH-like_sf"/>
</dbReference>
<dbReference type="SUPFAM" id="SSF50998">
    <property type="entry name" value="Quinoprotein alcohol dehydrogenase-like"/>
    <property type="match status" value="1"/>
</dbReference>
<comment type="caution">
    <text evidence="8">The sequence shown here is derived from an EMBL/GenBank/DDBJ whole genome shotgun (WGS) entry which is preliminary data.</text>
</comment>
<evidence type="ECO:0000313" key="9">
    <source>
        <dbReference type="Proteomes" id="UP000439986"/>
    </source>
</evidence>
<protein>
    <submittedName>
        <fullName evidence="8">Pilus assembly protein PilY</fullName>
    </submittedName>
</protein>
<feature type="domain" description="PilY1 beta-propeller" evidence="7">
    <location>
        <begin position="165"/>
        <end position="449"/>
    </location>
</feature>
<dbReference type="InterPro" id="IPR015943">
    <property type="entry name" value="WD40/YVTN_repeat-like_dom_sf"/>
</dbReference>
<name>A0A844DGJ7_9BURK</name>
<evidence type="ECO:0000259" key="7">
    <source>
        <dbReference type="Pfam" id="PF05567"/>
    </source>
</evidence>
<dbReference type="InterPro" id="IPR008707">
    <property type="entry name" value="B-propeller_PilY1"/>
</dbReference>
<evidence type="ECO:0000256" key="6">
    <source>
        <dbReference type="ARBA" id="ARBA00023263"/>
    </source>
</evidence>
<evidence type="ECO:0000256" key="2">
    <source>
        <dbReference type="ARBA" id="ARBA00008387"/>
    </source>
</evidence>
<reference evidence="8 9" key="1">
    <citation type="submission" date="2019-11" db="EMBL/GenBank/DDBJ databases">
        <title>Novel species isolated from a subtropical stream in China.</title>
        <authorList>
            <person name="Lu H."/>
        </authorList>
    </citation>
    <scope>NUCLEOTIDE SEQUENCE [LARGE SCALE GENOMIC DNA]</scope>
    <source>
        <strain evidence="8 9">FT26W</strain>
    </source>
</reference>
<comment type="similarity">
    <text evidence="2">Belongs to the PilY1 family.</text>
</comment>
<keyword evidence="5" id="KW-0106">Calcium</keyword>
<keyword evidence="3" id="KW-1029">Fimbrium biogenesis</keyword>
<keyword evidence="6" id="KW-0281">Fimbrium</keyword>
<comment type="subcellular location">
    <subcellularLocation>
        <location evidence="1">Fimbrium</location>
    </subcellularLocation>
</comment>
<dbReference type="Gene3D" id="2.130.10.10">
    <property type="entry name" value="YVTN repeat-like/Quinoprotein amine dehydrogenase"/>
    <property type="match status" value="1"/>
</dbReference>
<dbReference type="Proteomes" id="UP000439986">
    <property type="component" value="Unassembled WGS sequence"/>
</dbReference>
<dbReference type="GO" id="GO:0046872">
    <property type="term" value="F:metal ion binding"/>
    <property type="evidence" value="ECO:0007669"/>
    <property type="project" value="UniProtKB-KW"/>
</dbReference>
<accession>A0A844DGJ7</accession>
<evidence type="ECO:0000256" key="4">
    <source>
        <dbReference type="ARBA" id="ARBA00022723"/>
    </source>
</evidence>
<evidence type="ECO:0000256" key="1">
    <source>
        <dbReference type="ARBA" id="ARBA00004561"/>
    </source>
</evidence>
<keyword evidence="4" id="KW-0479">Metal-binding</keyword>
<dbReference type="AlphaFoldDB" id="A0A844DGJ7"/>
<dbReference type="GO" id="GO:0009289">
    <property type="term" value="C:pilus"/>
    <property type="evidence" value="ECO:0007669"/>
    <property type="project" value="UniProtKB-SubCell"/>
</dbReference>
<dbReference type="EMBL" id="WKJL01000026">
    <property type="protein sequence ID" value="MRW87404.1"/>
    <property type="molecule type" value="Genomic_DNA"/>
</dbReference>